<dbReference type="AlphaFoldDB" id="A0A1R2CBI1"/>
<keyword evidence="1" id="KW-1133">Transmembrane helix</keyword>
<dbReference type="Pfam" id="PF06979">
    <property type="entry name" value="TMEM70"/>
    <property type="match status" value="1"/>
</dbReference>
<comment type="caution">
    <text evidence="2">The sequence shown here is derived from an EMBL/GenBank/DDBJ whole genome shotgun (WGS) entry which is preliminary data.</text>
</comment>
<accession>A0A1R2CBI1</accession>
<feature type="transmembrane region" description="Helical" evidence="1">
    <location>
        <begin position="34"/>
        <end position="52"/>
    </location>
</feature>
<name>A0A1R2CBI1_9CILI</name>
<sequence>MMLRRAIRTFIPKNLIEFNSDGKKLIFTFDDDNAYREGFLISFGSASAFLAYSVAFNAYMSMPMVGCVLGYYLSYSLMKNIRLSVKSLFMLQDGKNIEMITYNMIRNEVLKFPIDDIKCLKSTDTFKITYKKKTYLLDQEGRIHDLDLFYAVMRNMVVDSSKISVEKKLNIN</sequence>
<proteinExistence type="predicted"/>
<evidence type="ECO:0000313" key="2">
    <source>
        <dbReference type="EMBL" id="OMJ86361.1"/>
    </source>
</evidence>
<reference evidence="2 3" key="1">
    <citation type="submission" date="2016-11" db="EMBL/GenBank/DDBJ databases">
        <title>The macronuclear genome of Stentor coeruleus: a giant cell with tiny introns.</title>
        <authorList>
            <person name="Slabodnick M."/>
            <person name="Ruby J.G."/>
            <person name="Reiff S.B."/>
            <person name="Swart E.C."/>
            <person name="Gosai S."/>
            <person name="Prabakaran S."/>
            <person name="Witkowska E."/>
            <person name="Larue G.E."/>
            <person name="Fisher S."/>
            <person name="Freeman R.M."/>
            <person name="Gunawardena J."/>
            <person name="Chu W."/>
            <person name="Stover N.A."/>
            <person name="Gregory B.D."/>
            <person name="Nowacki M."/>
            <person name="Derisi J."/>
            <person name="Roy S.W."/>
            <person name="Marshall W.F."/>
            <person name="Sood P."/>
        </authorList>
    </citation>
    <scope>NUCLEOTIDE SEQUENCE [LARGE SCALE GENOMIC DNA]</scope>
    <source>
        <strain evidence="2">WM001</strain>
    </source>
</reference>
<dbReference type="InterPro" id="IPR045325">
    <property type="entry name" value="TMEM70/TMEM186/TMEM223"/>
</dbReference>
<dbReference type="EMBL" id="MPUH01000208">
    <property type="protein sequence ID" value="OMJ86361.1"/>
    <property type="molecule type" value="Genomic_DNA"/>
</dbReference>
<organism evidence="2 3">
    <name type="scientific">Stentor coeruleus</name>
    <dbReference type="NCBI Taxonomy" id="5963"/>
    <lineage>
        <taxon>Eukaryota</taxon>
        <taxon>Sar</taxon>
        <taxon>Alveolata</taxon>
        <taxon>Ciliophora</taxon>
        <taxon>Postciliodesmatophora</taxon>
        <taxon>Heterotrichea</taxon>
        <taxon>Heterotrichida</taxon>
        <taxon>Stentoridae</taxon>
        <taxon>Stentor</taxon>
    </lineage>
</organism>
<keyword evidence="1" id="KW-0472">Membrane</keyword>
<dbReference type="Proteomes" id="UP000187209">
    <property type="component" value="Unassembled WGS sequence"/>
</dbReference>
<keyword evidence="1" id="KW-0812">Transmembrane</keyword>
<protein>
    <submittedName>
        <fullName evidence="2">Uncharacterized protein</fullName>
    </submittedName>
</protein>
<evidence type="ECO:0000313" key="3">
    <source>
        <dbReference type="Proteomes" id="UP000187209"/>
    </source>
</evidence>
<evidence type="ECO:0000256" key="1">
    <source>
        <dbReference type="SAM" id="Phobius"/>
    </source>
</evidence>
<gene>
    <name evidence="2" type="ORF">SteCoe_12149</name>
</gene>
<keyword evidence="3" id="KW-1185">Reference proteome</keyword>